<gene>
    <name evidence="1" type="ORF">NC799_02275</name>
</gene>
<keyword evidence="2" id="KW-1185">Reference proteome</keyword>
<dbReference type="RefSeq" id="WP_272444690.1">
    <property type="nucleotide sequence ID" value="NZ_JAMQKC010000001.1"/>
</dbReference>
<organism evidence="1 2">
    <name type="scientific">Aquibacillus salsiterrae</name>
    <dbReference type="NCBI Taxonomy" id="2950439"/>
    <lineage>
        <taxon>Bacteria</taxon>
        <taxon>Bacillati</taxon>
        <taxon>Bacillota</taxon>
        <taxon>Bacilli</taxon>
        <taxon>Bacillales</taxon>
        <taxon>Bacillaceae</taxon>
        <taxon>Aquibacillus</taxon>
    </lineage>
</organism>
<dbReference type="AlphaFoldDB" id="A0A9X4AF03"/>
<comment type="caution">
    <text evidence="1">The sequence shown here is derived from an EMBL/GenBank/DDBJ whole genome shotgun (WGS) entry which is preliminary data.</text>
</comment>
<protein>
    <submittedName>
        <fullName evidence="1">Cytosolic protein</fullName>
    </submittedName>
</protein>
<sequence length="131" mass="15107">MSIQQTFNKYFNNHSETSDKHWDPKLKTHYFKTTKDKGFKAVEDYFRNSASFEVVAVSEERGEISANYKKGKKAFVIVTIIMVRPFRTAVDFSVTTESAIPFDLGYSHKLIPKFYEELKKELPLVDAPKGS</sequence>
<dbReference type="Proteomes" id="UP001145069">
    <property type="component" value="Unassembled WGS sequence"/>
</dbReference>
<accession>A0A9X4AF03</accession>
<reference evidence="1" key="1">
    <citation type="submission" date="2022-06" db="EMBL/GenBank/DDBJ databases">
        <title>Aquibacillus sp. a new bacterium isolated from soil saline samples.</title>
        <authorList>
            <person name="Galisteo C."/>
            <person name="De La Haba R."/>
            <person name="Sanchez-Porro C."/>
            <person name="Ventosa A."/>
        </authorList>
    </citation>
    <scope>NUCLEOTIDE SEQUENCE</scope>
    <source>
        <strain evidence="1">3ASR75-54</strain>
    </source>
</reference>
<name>A0A9X4AF03_9BACI</name>
<dbReference type="EMBL" id="JAMQKC010000001">
    <property type="protein sequence ID" value="MDC3415735.1"/>
    <property type="molecule type" value="Genomic_DNA"/>
</dbReference>
<evidence type="ECO:0000313" key="2">
    <source>
        <dbReference type="Proteomes" id="UP001145069"/>
    </source>
</evidence>
<evidence type="ECO:0000313" key="1">
    <source>
        <dbReference type="EMBL" id="MDC3415735.1"/>
    </source>
</evidence>
<proteinExistence type="predicted"/>